<dbReference type="GO" id="GO:0051015">
    <property type="term" value="F:actin filament binding"/>
    <property type="evidence" value="ECO:0007669"/>
    <property type="project" value="TreeGrafter"/>
</dbReference>
<proteinExistence type="inferred from homology"/>
<dbReference type="InterPro" id="IPR036409">
    <property type="entry name" value="Aldolase_II/adducin_N_sf"/>
</dbReference>
<dbReference type="OrthoDB" id="3238794at2759"/>
<keyword evidence="3" id="KW-0009">Actin-binding</keyword>
<dbReference type="Proteomes" id="UP000025227">
    <property type="component" value="Unplaced"/>
</dbReference>
<evidence type="ECO:0000313" key="6">
    <source>
        <dbReference type="WBParaSite" id="HCON_00163320-00001"/>
    </source>
</evidence>
<dbReference type="GO" id="GO:0005856">
    <property type="term" value="C:cytoskeleton"/>
    <property type="evidence" value="ECO:0007669"/>
    <property type="project" value="TreeGrafter"/>
</dbReference>
<dbReference type="GO" id="GO:0005886">
    <property type="term" value="C:plasma membrane"/>
    <property type="evidence" value="ECO:0007669"/>
    <property type="project" value="UniProtKB-SubCell"/>
</dbReference>
<protein>
    <submittedName>
        <fullName evidence="6">Aldolase_II domain-containing protein</fullName>
    </submittedName>
</protein>
<evidence type="ECO:0000256" key="3">
    <source>
        <dbReference type="ARBA" id="ARBA00023203"/>
    </source>
</evidence>
<evidence type="ECO:0000256" key="1">
    <source>
        <dbReference type="ARBA" id="ARBA00004413"/>
    </source>
</evidence>
<evidence type="ECO:0000259" key="4">
    <source>
        <dbReference type="SMART" id="SM01007"/>
    </source>
</evidence>
<dbReference type="AlphaFoldDB" id="A0A7I4YYZ9"/>
<evidence type="ECO:0000256" key="2">
    <source>
        <dbReference type="ARBA" id="ARBA00006274"/>
    </source>
</evidence>
<dbReference type="GO" id="GO:0014069">
    <property type="term" value="C:postsynaptic density"/>
    <property type="evidence" value="ECO:0007669"/>
    <property type="project" value="TreeGrafter"/>
</dbReference>
<dbReference type="OMA" id="IWMNPIG"/>
<dbReference type="PANTHER" id="PTHR10672">
    <property type="entry name" value="ADDUCIN"/>
    <property type="match status" value="1"/>
</dbReference>
<comment type="subcellular location">
    <subcellularLocation>
        <location evidence="1">Cell membrane</location>
        <topology evidence="1">Peripheral membrane protein</topology>
        <orientation evidence="1">Cytoplasmic side</orientation>
    </subcellularLocation>
</comment>
<name>A0A7I4YYZ9_HAECO</name>
<sequence>MFPEGVQSCSSVPNIPVKISQTPISDLEPGKYSHEESRLRCQLASLYRLVDLFRWSQGIYNHITVRLPGGGNEFLINPFGLLYHEITAGSLVKVDLDGKILDPGTTDFGINKAGYVLHSAIHGGREDLLCVIHLHVPSVVAVSAMKCGLLKLCQEAMIVGEVAYHDYQGIVVDPNERESLVKDMGSHNVMLLRNHGFVAAGRTIEEAFHYAYHLILACETQVRAINPIMIGEISLPSDDSVQKAYKTASHGGGGVNLKDGAVDNKEWGIGELEWQAWMRTLDEMGLRTDYKHRKK</sequence>
<evidence type="ECO:0000313" key="5">
    <source>
        <dbReference type="Proteomes" id="UP000025227"/>
    </source>
</evidence>
<dbReference type="SUPFAM" id="SSF53639">
    <property type="entry name" value="AraD/HMP-PK domain-like"/>
    <property type="match status" value="1"/>
</dbReference>
<comment type="similarity">
    <text evidence="2">Belongs to the aldolase class II family. Adducin subfamily.</text>
</comment>
<dbReference type="Gene3D" id="3.40.225.10">
    <property type="entry name" value="Class II aldolase/adducin N-terminal domain"/>
    <property type="match status" value="1"/>
</dbReference>
<reference evidence="6" key="1">
    <citation type="submission" date="2020-12" db="UniProtKB">
        <authorList>
            <consortium name="WormBaseParasite"/>
        </authorList>
    </citation>
    <scope>IDENTIFICATION</scope>
    <source>
        <strain evidence="6">MHco3</strain>
    </source>
</reference>
<dbReference type="NCBIfam" id="NF005451">
    <property type="entry name" value="PRK07044.1"/>
    <property type="match status" value="1"/>
</dbReference>
<feature type="domain" description="Class II aldolase/adducin N-terminal" evidence="4">
    <location>
        <begin position="41"/>
        <end position="222"/>
    </location>
</feature>
<dbReference type="InterPro" id="IPR001303">
    <property type="entry name" value="Aldolase_II/adducin_N"/>
</dbReference>
<dbReference type="SMART" id="SM01007">
    <property type="entry name" value="Aldolase_II"/>
    <property type="match status" value="1"/>
</dbReference>
<dbReference type="FunFam" id="3.40.225.10:FF:000013">
    <property type="entry name" value="Class II aldolase"/>
    <property type="match status" value="1"/>
</dbReference>
<dbReference type="Pfam" id="PF00596">
    <property type="entry name" value="Aldolase_II"/>
    <property type="match status" value="1"/>
</dbReference>
<dbReference type="PANTHER" id="PTHR10672:SF3">
    <property type="entry name" value="PROTEIN HU-LI TAI SHAO"/>
    <property type="match status" value="1"/>
</dbReference>
<keyword evidence="5" id="KW-1185">Reference proteome</keyword>
<dbReference type="InterPro" id="IPR051017">
    <property type="entry name" value="Aldolase-II_Adducin_sf"/>
</dbReference>
<dbReference type="WBParaSite" id="HCON_00163320-00001">
    <property type="protein sequence ID" value="HCON_00163320-00001"/>
    <property type="gene ID" value="HCON_00163320"/>
</dbReference>
<organism evidence="5 6">
    <name type="scientific">Haemonchus contortus</name>
    <name type="common">Barber pole worm</name>
    <dbReference type="NCBI Taxonomy" id="6289"/>
    <lineage>
        <taxon>Eukaryota</taxon>
        <taxon>Metazoa</taxon>
        <taxon>Ecdysozoa</taxon>
        <taxon>Nematoda</taxon>
        <taxon>Chromadorea</taxon>
        <taxon>Rhabditida</taxon>
        <taxon>Rhabditina</taxon>
        <taxon>Rhabditomorpha</taxon>
        <taxon>Strongyloidea</taxon>
        <taxon>Trichostrongylidae</taxon>
        <taxon>Haemonchus</taxon>
    </lineage>
</organism>
<accession>A0A7I4YYZ9</accession>